<evidence type="ECO:0000256" key="1">
    <source>
        <dbReference type="ARBA" id="ARBA00005947"/>
    </source>
</evidence>
<dbReference type="GO" id="GO:0004407">
    <property type="term" value="F:histone deacetylase activity"/>
    <property type="evidence" value="ECO:0007669"/>
    <property type="project" value="TreeGrafter"/>
</dbReference>
<dbReference type="GO" id="GO:0040029">
    <property type="term" value="P:epigenetic regulation of gene expression"/>
    <property type="evidence" value="ECO:0007669"/>
    <property type="project" value="TreeGrafter"/>
</dbReference>
<accession>A0A6S6TKV6</accession>
<sequence>MTVAIISHSDCLKHEMQEGHPECPERLSAIQDQLFASGIDGFLQHVDAPLAKHHQLELAHDSAYIDSIFDNAPTEGLYHVDPDTWMGKHTLAAALRAAGAVIEATDRVITGQNERAFCNVRPPGHHAEHDQGMGFCFFNNIVIGALHAIEHYGLSKVAVVDFDVHHGNGSEDIIGDNPHILYCSTYQDQLYPGDTGDSREGLVTNVPLKAGAGSREFRDAVTNHWLPALREFQPEIIFISAGFDAHIEDDMAQLELFDGDYVWVSRELGKVADEYAEGRIVSALEGGYILSALGRSAVAHIKSLMRI</sequence>
<dbReference type="AlphaFoldDB" id="A0A6S6TKV6"/>
<dbReference type="SUPFAM" id="SSF52768">
    <property type="entry name" value="Arginase/deacetylase"/>
    <property type="match status" value="1"/>
</dbReference>
<evidence type="ECO:0000259" key="2">
    <source>
        <dbReference type="Pfam" id="PF00850"/>
    </source>
</evidence>
<name>A0A6S6TKV6_9GAMM</name>
<dbReference type="PRINTS" id="PR01270">
    <property type="entry name" value="HDASUPER"/>
</dbReference>
<reference evidence="3" key="1">
    <citation type="submission" date="2020-01" db="EMBL/GenBank/DDBJ databases">
        <authorList>
            <person name="Meier V. D."/>
            <person name="Meier V D."/>
        </authorList>
    </citation>
    <scope>NUCLEOTIDE SEQUENCE</scope>
    <source>
        <strain evidence="3">HLG_WM_MAG_07</strain>
    </source>
</reference>
<proteinExistence type="inferred from homology"/>
<comment type="similarity">
    <text evidence="1">Belongs to the histone deacetylase family.</text>
</comment>
<dbReference type="Gene3D" id="3.40.800.20">
    <property type="entry name" value="Histone deacetylase domain"/>
    <property type="match status" value="1"/>
</dbReference>
<feature type="domain" description="Histone deacetylase" evidence="2">
    <location>
        <begin position="20"/>
        <end position="303"/>
    </location>
</feature>
<dbReference type="PANTHER" id="PTHR10625">
    <property type="entry name" value="HISTONE DEACETYLASE HDAC1-RELATED"/>
    <property type="match status" value="1"/>
</dbReference>
<protein>
    <submittedName>
        <fullName evidence="3">Deacetylases, including yeast histone deacetylase and acetoin utilization protein</fullName>
    </submittedName>
</protein>
<dbReference type="InterPro" id="IPR037138">
    <property type="entry name" value="His_deacetylse_dom_sf"/>
</dbReference>
<dbReference type="InterPro" id="IPR000286">
    <property type="entry name" value="HDACs"/>
</dbReference>
<gene>
    <name evidence="3" type="ORF">HELGO_WM43996</name>
</gene>
<organism evidence="3">
    <name type="scientific">uncultured Thiotrichaceae bacterium</name>
    <dbReference type="NCBI Taxonomy" id="298394"/>
    <lineage>
        <taxon>Bacteria</taxon>
        <taxon>Pseudomonadati</taxon>
        <taxon>Pseudomonadota</taxon>
        <taxon>Gammaproteobacteria</taxon>
        <taxon>Thiotrichales</taxon>
        <taxon>Thiotrichaceae</taxon>
        <taxon>environmental samples</taxon>
    </lineage>
</organism>
<dbReference type="InterPro" id="IPR023696">
    <property type="entry name" value="Ureohydrolase_dom_sf"/>
</dbReference>
<dbReference type="InterPro" id="IPR023801">
    <property type="entry name" value="His_deacetylse_dom"/>
</dbReference>
<dbReference type="EMBL" id="CACVAY010000087">
    <property type="protein sequence ID" value="CAA6818847.1"/>
    <property type="molecule type" value="Genomic_DNA"/>
</dbReference>
<evidence type="ECO:0000313" key="3">
    <source>
        <dbReference type="EMBL" id="CAA6818847.1"/>
    </source>
</evidence>
<dbReference type="CDD" id="cd11599">
    <property type="entry name" value="HDAC_classII_2"/>
    <property type="match status" value="1"/>
</dbReference>
<dbReference type="PANTHER" id="PTHR10625:SF10">
    <property type="entry name" value="HISTONE DEACETYLASE HDAC1"/>
    <property type="match status" value="1"/>
</dbReference>
<dbReference type="Pfam" id="PF00850">
    <property type="entry name" value="Hist_deacetyl"/>
    <property type="match status" value="1"/>
</dbReference>